<evidence type="ECO:0008006" key="6">
    <source>
        <dbReference type="Google" id="ProtNLM"/>
    </source>
</evidence>
<evidence type="ECO:0000259" key="3">
    <source>
        <dbReference type="PROSITE" id="PS51468"/>
    </source>
</evidence>
<dbReference type="SMART" id="SM00327">
    <property type="entry name" value="VWA"/>
    <property type="match status" value="1"/>
</dbReference>
<dbReference type="InterPro" id="IPR002035">
    <property type="entry name" value="VWF_A"/>
</dbReference>
<dbReference type="PANTHER" id="PTHR45737">
    <property type="entry name" value="VON WILLEBRAND FACTOR A DOMAIN-CONTAINING PROTEIN 5A"/>
    <property type="match status" value="1"/>
</dbReference>
<evidence type="ECO:0000256" key="1">
    <source>
        <dbReference type="SAM" id="SignalP"/>
    </source>
</evidence>
<dbReference type="EMBL" id="CP026604">
    <property type="protein sequence ID" value="AWB68479.1"/>
    <property type="molecule type" value="Genomic_DNA"/>
</dbReference>
<dbReference type="RefSeq" id="WP_108604537.1">
    <property type="nucleotide sequence ID" value="NZ_CP026604.1"/>
</dbReference>
<reference evidence="4 5" key="1">
    <citation type="submission" date="2018-01" db="EMBL/GenBank/DDBJ databases">
        <title>Genome sequence of a Cantenovulum-like bacteria.</title>
        <authorList>
            <person name="Tan W.R."/>
            <person name="Lau N.-S."/>
            <person name="Go F."/>
            <person name="Amirul A.-A.A."/>
        </authorList>
    </citation>
    <scope>NUCLEOTIDE SEQUENCE [LARGE SCALE GENOMIC DNA]</scope>
    <source>
        <strain evidence="4 5">CCB-QB4</strain>
    </source>
</reference>
<dbReference type="AlphaFoldDB" id="A0A2S0VW83"/>
<accession>A0A2S0VW83</accession>
<keyword evidence="1" id="KW-0732">Signal</keyword>
<dbReference type="InterPro" id="IPR013694">
    <property type="entry name" value="VIT"/>
</dbReference>
<dbReference type="PROSITE" id="PS50234">
    <property type="entry name" value="VWFA"/>
    <property type="match status" value="1"/>
</dbReference>
<organism evidence="4 5">
    <name type="scientific">Saccharobesus litoralis</name>
    <dbReference type="NCBI Taxonomy" id="2172099"/>
    <lineage>
        <taxon>Bacteria</taxon>
        <taxon>Pseudomonadati</taxon>
        <taxon>Pseudomonadota</taxon>
        <taxon>Gammaproteobacteria</taxon>
        <taxon>Alteromonadales</taxon>
        <taxon>Alteromonadaceae</taxon>
        <taxon>Saccharobesus</taxon>
    </lineage>
</organism>
<dbReference type="PANTHER" id="PTHR45737:SF6">
    <property type="entry name" value="VON WILLEBRAND FACTOR A DOMAIN-CONTAINING PROTEIN 5A"/>
    <property type="match status" value="1"/>
</dbReference>
<sequence length="565" mass="63395">MFNSFNRALAMLIVGLASLCSLPSQASGLLQAKHAQHTELEIRQHHVNVVIENGYAITSIEQVFFNPNQQDLEAHYSFPVPRKAAVSEFSYWINGQQIVGEVIEKQRAKKIYQQEKSQGREVAVTEQNDFKTFSSKVYPVRAQQEVRIQLAYIQAAHVDTGIGRYVYPLEDGGVDEHQLAFWTNNDKVTEQFSFNLTFRSAYPVSQFRLPKHPSAQITQVSAQEWQVSLGNNKLNNGANNGQFVEEGANAPPNNQNSLGVNQPIFSLNQDIVVYWRHQDGLPGSVDLVTYKKPNERKGTFMLTLTPGDDLSRITEGRDWVFVLDYSGSMQGKYQSMVDGIQQGLAKLNPDDRFRLVIFNDSAQEITSHFVNATPQNVNQWIETLSHYQPGGSTNLYDGVKLGIKSLDADRSSGLILIIDGVANVGVTEKKRFLQLMEKRDVRLFTFVMGNSANRPLLESMTNISNGFALNVSNSDDITGQLMQATSKLSHQALHDIELEFNGVKVGDITPERITSLYRGQQLIVFGHYWGDGQVEIELTGKVSGQKKHYRTQFEMPKQSELNVSA</sequence>
<name>A0A2S0VW83_9ALTE</name>
<dbReference type="OrthoDB" id="9784383at2"/>
<feature type="domain" description="VWFA" evidence="2">
    <location>
        <begin position="318"/>
        <end position="488"/>
    </location>
</feature>
<feature type="chain" id="PRO_5015503461" description="VWA domain-containing protein" evidence="1">
    <location>
        <begin position="27"/>
        <end position="565"/>
    </location>
</feature>
<proteinExistence type="predicted"/>
<gene>
    <name evidence="4" type="ORF">C2869_19655</name>
</gene>
<dbReference type="Pfam" id="PF08487">
    <property type="entry name" value="VIT"/>
    <property type="match status" value="1"/>
</dbReference>
<feature type="domain" description="VIT" evidence="3">
    <location>
        <begin position="26"/>
        <end position="154"/>
    </location>
</feature>
<dbReference type="Pfam" id="PF13768">
    <property type="entry name" value="VWA_3"/>
    <property type="match status" value="1"/>
</dbReference>
<protein>
    <recommendedName>
        <fullName evidence="6">VWA domain-containing protein</fullName>
    </recommendedName>
</protein>
<dbReference type="KEGG" id="cate:C2869_19655"/>
<dbReference type="Gene3D" id="3.40.50.410">
    <property type="entry name" value="von Willebrand factor, type A domain"/>
    <property type="match status" value="1"/>
</dbReference>
<keyword evidence="5" id="KW-1185">Reference proteome</keyword>
<dbReference type="Proteomes" id="UP000244441">
    <property type="component" value="Chromosome"/>
</dbReference>
<feature type="signal peptide" evidence="1">
    <location>
        <begin position="1"/>
        <end position="26"/>
    </location>
</feature>
<dbReference type="PROSITE" id="PS51468">
    <property type="entry name" value="VIT"/>
    <property type="match status" value="1"/>
</dbReference>
<evidence type="ECO:0000313" key="4">
    <source>
        <dbReference type="EMBL" id="AWB68479.1"/>
    </source>
</evidence>
<dbReference type="SMART" id="SM00609">
    <property type="entry name" value="VIT"/>
    <property type="match status" value="1"/>
</dbReference>
<evidence type="ECO:0000313" key="5">
    <source>
        <dbReference type="Proteomes" id="UP000244441"/>
    </source>
</evidence>
<evidence type="ECO:0000259" key="2">
    <source>
        <dbReference type="PROSITE" id="PS50234"/>
    </source>
</evidence>
<dbReference type="InterPro" id="IPR036465">
    <property type="entry name" value="vWFA_dom_sf"/>
</dbReference>
<dbReference type="SUPFAM" id="SSF53300">
    <property type="entry name" value="vWA-like"/>
    <property type="match status" value="1"/>
</dbReference>